<feature type="compositionally biased region" description="Low complexity" evidence="6">
    <location>
        <begin position="301"/>
        <end position="312"/>
    </location>
</feature>
<feature type="domain" description="C2H2-type" evidence="7">
    <location>
        <begin position="68"/>
        <end position="97"/>
    </location>
</feature>
<dbReference type="PROSITE" id="PS00028">
    <property type="entry name" value="ZINC_FINGER_C2H2_1"/>
    <property type="match status" value="3"/>
</dbReference>
<evidence type="ECO:0000256" key="4">
    <source>
        <dbReference type="ARBA" id="ARBA00022833"/>
    </source>
</evidence>
<feature type="domain" description="C2H2-type" evidence="7">
    <location>
        <begin position="38"/>
        <end position="67"/>
    </location>
</feature>
<dbReference type="PROSITE" id="PS50157">
    <property type="entry name" value="ZINC_FINGER_C2H2_2"/>
    <property type="match status" value="4"/>
</dbReference>
<sequence length="486" mass="53956">MPPLTQPAANQQLTPHQGFNRKSDLQRHYRIHTNERPYKCHHQDCGKSFIQRSALTVHTRTHTGEKPHHCKHQGCGKRFSDSSSLARHRRIHTGKRPYRCDHQGCSKSFCRKTTMVKHWKRTHQRGPHSPELDDMISDGGSDSAPPTPESHTAMSWRSHQGPIMGQTGQQLQRAASFADFGQHMNNYSLQQQYNAHRHSLSSSGGAEYHGAPHLGQSPLQPHGHPQHQQQHPGVQMLQRTGSIAHHNYFVPDQNNPGVATMNTNQHAAPQHPQYHPQVPRQGVERLPLEIPSYPNAPDLASSIPNSSPGSYSAASGRSPSVQDAGFYTHVPPGQTAAYALHTTSSVAQQGPQMMAFQGQLPPTQAAAAAAAAQVMSHTATVQPVQQHQPHQQHQQGQGGPQQQTPEQYHHHHQQAQQQAQQAQQQQQPPQEQEQWYDSAQYQSPVEVATIGSLPPFGSGGMYDPWGPKLEFDDPTMQMPSARIESM</sequence>
<dbReference type="GO" id="GO:0008270">
    <property type="term" value="F:zinc ion binding"/>
    <property type="evidence" value="ECO:0007669"/>
    <property type="project" value="UniProtKB-KW"/>
</dbReference>
<keyword evidence="1" id="KW-0479">Metal-binding</keyword>
<accession>G2QPE0</accession>
<dbReference type="GO" id="GO:0000978">
    <property type="term" value="F:RNA polymerase II cis-regulatory region sequence-specific DNA binding"/>
    <property type="evidence" value="ECO:0007669"/>
    <property type="project" value="TreeGrafter"/>
</dbReference>
<evidence type="ECO:0000256" key="2">
    <source>
        <dbReference type="ARBA" id="ARBA00022737"/>
    </source>
</evidence>
<keyword evidence="2" id="KW-0677">Repeat</keyword>
<dbReference type="VEuPathDB" id="FungiDB:MYCTH_2311619"/>
<feature type="compositionally biased region" description="Low complexity" evidence="6">
    <location>
        <begin position="381"/>
        <end position="406"/>
    </location>
</feature>
<feature type="region of interest" description="Disordered" evidence="6">
    <location>
        <begin position="1"/>
        <end position="21"/>
    </location>
</feature>
<dbReference type="GeneID" id="11506827"/>
<evidence type="ECO:0000313" key="9">
    <source>
        <dbReference type="Proteomes" id="UP000007322"/>
    </source>
</evidence>
<proteinExistence type="predicted"/>
<feature type="compositionally biased region" description="Low complexity" evidence="6">
    <location>
        <begin position="414"/>
        <end position="433"/>
    </location>
</feature>
<keyword evidence="3 5" id="KW-0863">Zinc-finger</keyword>
<dbReference type="OMA" id="SHQRGIH"/>
<feature type="region of interest" description="Disordered" evidence="6">
    <location>
        <begin position="60"/>
        <end position="85"/>
    </location>
</feature>
<dbReference type="GO" id="GO:0000785">
    <property type="term" value="C:chromatin"/>
    <property type="evidence" value="ECO:0007669"/>
    <property type="project" value="TreeGrafter"/>
</dbReference>
<dbReference type="GO" id="GO:0005667">
    <property type="term" value="C:transcription regulator complex"/>
    <property type="evidence" value="ECO:0007669"/>
    <property type="project" value="TreeGrafter"/>
</dbReference>
<dbReference type="PANTHER" id="PTHR14003:SF22">
    <property type="entry name" value="FINGER DOMAIN PROTEIN, PUTATIVE (AFU_ORTHOLOGUE AFUA_4G11480)-RELATED"/>
    <property type="match status" value="1"/>
</dbReference>
<dbReference type="RefSeq" id="XP_003666698.1">
    <property type="nucleotide sequence ID" value="XM_003666650.1"/>
</dbReference>
<dbReference type="InParanoid" id="G2QPE0"/>
<feature type="region of interest" description="Disordered" evidence="6">
    <location>
        <begin position="289"/>
        <end position="325"/>
    </location>
</feature>
<keyword evidence="4" id="KW-0862">Zinc</keyword>
<feature type="compositionally biased region" description="Polar residues" evidence="6">
    <location>
        <begin position="194"/>
        <end position="204"/>
    </location>
</feature>
<reference evidence="8 9" key="1">
    <citation type="journal article" date="2011" name="Nat. Biotechnol.">
        <title>Comparative genomic analysis of the thermophilic biomass-degrading fungi Myceliophthora thermophila and Thielavia terrestris.</title>
        <authorList>
            <person name="Berka R.M."/>
            <person name="Grigoriev I.V."/>
            <person name="Otillar R."/>
            <person name="Salamov A."/>
            <person name="Grimwood J."/>
            <person name="Reid I."/>
            <person name="Ishmael N."/>
            <person name="John T."/>
            <person name="Darmond C."/>
            <person name="Moisan M.-C."/>
            <person name="Henrissat B."/>
            <person name="Coutinho P.M."/>
            <person name="Lombard V."/>
            <person name="Natvig D.O."/>
            <person name="Lindquist E."/>
            <person name="Schmutz J."/>
            <person name="Lucas S."/>
            <person name="Harris P."/>
            <person name="Powlowski J."/>
            <person name="Bellemare A."/>
            <person name="Taylor D."/>
            <person name="Butler G."/>
            <person name="de Vries R.P."/>
            <person name="Allijn I.E."/>
            <person name="van den Brink J."/>
            <person name="Ushinsky S."/>
            <person name="Storms R."/>
            <person name="Powell A.J."/>
            <person name="Paulsen I.T."/>
            <person name="Elbourne L.D.H."/>
            <person name="Baker S.E."/>
            <person name="Magnuson J."/>
            <person name="LaBoissiere S."/>
            <person name="Clutterbuck A.J."/>
            <person name="Martinez D."/>
            <person name="Wogulis M."/>
            <person name="de Leon A.L."/>
            <person name="Rey M.W."/>
            <person name="Tsang A."/>
        </authorList>
    </citation>
    <scope>NUCLEOTIDE SEQUENCE [LARGE SCALE GENOMIC DNA]</scope>
    <source>
        <strain evidence="9">ATCC 42464 / BCRC 31852 / DSM 1799</strain>
    </source>
</reference>
<dbReference type="AlphaFoldDB" id="G2QPE0"/>
<feature type="domain" description="C2H2-type" evidence="7">
    <location>
        <begin position="17"/>
        <end position="37"/>
    </location>
</feature>
<evidence type="ECO:0000313" key="8">
    <source>
        <dbReference type="EMBL" id="AEO61453.1"/>
    </source>
</evidence>
<dbReference type="eggNOG" id="KOG1721">
    <property type="taxonomic scope" value="Eukaryota"/>
</dbReference>
<dbReference type="FunFam" id="3.30.160.60:FF:002343">
    <property type="entry name" value="Zinc finger protein 33A"/>
    <property type="match status" value="1"/>
</dbReference>
<dbReference type="OrthoDB" id="3437960at2759"/>
<feature type="compositionally biased region" description="Polar residues" evidence="6">
    <location>
        <begin position="7"/>
        <end position="17"/>
    </location>
</feature>
<protein>
    <recommendedName>
        <fullName evidence="7">C2H2-type domain-containing protein</fullName>
    </recommendedName>
</protein>
<evidence type="ECO:0000256" key="6">
    <source>
        <dbReference type="SAM" id="MobiDB-lite"/>
    </source>
</evidence>
<dbReference type="FunFam" id="3.30.160.60:FF:001684">
    <property type="entry name" value="zinc finger protein 33B-like"/>
    <property type="match status" value="1"/>
</dbReference>
<name>G2QPE0_THET4</name>
<feature type="region of interest" description="Disordered" evidence="6">
    <location>
        <begin position="194"/>
        <end position="234"/>
    </location>
</feature>
<dbReference type="EMBL" id="CP003008">
    <property type="protein sequence ID" value="AEO61453.1"/>
    <property type="molecule type" value="Genomic_DNA"/>
</dbReference>
<dbReference type="InterPro" id="IPR013087">
    <property type="entry name" value="Znf_C2H2_type"/>
</dbReference>
<organism evidence="8 9">
    <name type="scientific">Thermothelomyces thermophilus (strain ATCC 42464 / BCRC 31852 / DSM 1799)</name>
    <name type="common">Sporotrichum thermophile</name>
    <dbReference type="NCBI Taxonomy" id="573729"/>
    <lineage>
        <taxon>Eukaryota</taxon>
        <taxon>Fungi</taxon>
        <taxon>Dikarya</taxon>
        <taxon>Ascomycota</taxon>
        <taxon>Pezizomycotina</taxon>
        <taxon>Sordariomycetes</taxon>
        <taxon>Sordariomycetidae</taxon>
        <taxon>Sordariales</taxon>
        <taxon>Chaetomiaceae</taxon>
        <taxon>Thermothelomyces</taxon>
    </lineage>
</organism>
<dbReference type="GO" id="GO:0000981">
    <property type="term" value="F:DNA-binding transcription factor activity, RNA polymerase II-specific"/>
    <property type="evidence" value="ECO:0007669"/>
    <property type="project" value="TreeGrafter"/>
</dbReference>
<feature type="region of interest" description="Disordered" evidence="6">
    <location>
        <begin position="120"/>
        <end position="170"/>
    </location>
</feature>
<dbReference type="PANTHER" id="PTHR14003">
    <property type="entry name" value="TRANSCRIPTIONAL REPRESSOR PROTEIN YY"/>
    <property type="match status" value="1"/>
</dbReference>
<evidence type="ECO:0000256" key="1">
    <source>
        <dbReference type="ARBA" id="ARBA00022723"/>
    </source>
</evidence>
<dbReference type="InterPro" id="IPR036236">
    <property type="entry name" value="Znf_C2H2_sf"/>
</dbReference>
<evidence type="ECO:0000256" key="3">
    <source>
        <dbReference type="ARBA" id="ARBA00022771"/>
    </source>
</evidence>
<feature type="compositionally biased region" description="Low complexity" evidence="6">
    <location>
        <begin position="215"/>
        <end position="234"/>
    </location>
</feature>
<dbReference type="Pfam" id="PF00096">
    <property type="entry name" value="zf-C2H2"/>
    <property type="match status" value="2"/>
</dbReference>
<dbReference type="Gene3D" id="3.30.160.60">
    <property type="entry name" value="Classic Zinc Finger"/>
    <property type="match status" value="4"/>
</dbReference>
<gene>
    <name evidence="8" type="ORF">MYCTH_2311619</name>
</gene>
<dbReference type="SMART" id="SM00355">
    <property type="entry name" value="ZnF_C2H2"/>
    <property type="match status" value="3"/>
</dbReference>
<dbReference type="SUPFAM" id="SSF57667">
    <property type="entry name" value="beta-beta-alpha zinc fingers"/>
    <property type="match status" value="2"/>
</dbReference>
<feature type="compositionally biased region" description="Polar residues" evidence="6">
    <location>
        <begin position="149"/>
        <end position="158"/>
    </location>
</feature>
<evidence type="ECO:0000259" key="7">
    <source>
        <dbReference type="PROSITE" id="PS50157"/>
    </source>
</evidence>
<dbReference type="Proteomes" id="UP000007322">
    <property type="component" value="Chromosome 7"/>
</dbReference>
<evidence type="ECO:0000256" key="5">
    <source>
        <dbReference type="PROSITE-ProRule" id="PRU00042"/>
    </source>
</evidence>
<dbReference type="HOGENOM" id="CLU_038712_1_0_1"/>
<keyword evidence="9" id="KW-1185">Reference proteome</keyword>
<feature type="region of interest" description="Disordered" evidence="6">
    <location>
        <begin position="378"/>
        <end position="437"/>
    </location>
</feature>
<dbReference type="KEGG" id="mtm:MYCTH_2311619"/>
<feature type="domain" description="C2H2-type" evidence="7">
    <location>
        <begin position="98"/>
        <end position="123"/>
    </location>
</feature>